<name>A0A3B6MXW1_WHEAT</name>
<sequence>MDSTVDAMAAAYKALVEAAAAAALREPDREAALQELQRCLHAFNESCDRAEDLVRAAAATLDFAPAAATTLDALGNTVHGIEQDAQAAPDDDGDEEGVQDGKGPAPSPPAAPVAVAADDN</sequence>
<dbReference type="Gramene" id="TraesARI5D03G03136250.1">
    <property type="protein sequence ID" value="TraesARI5D03G03136250.1.CDS1"/>
    <property type="gene ID" value="TraesARI5D03G03136250"/>
</dbReference>
<dbReference type="Gramene" id="TraesWEE_scaffold_072213_01G000100.1">
    <property type="protein sequence ID" value="TraesWEE_scaffold_072213_01G000100.1"/>
    <property type="gene ID" value="TraesWEE_scaffold_072213_01G000100"/>
</dbReference>
<dbReference type="Gramene" id="TraesLDM5D03G03187390.1">
    <property type="protein sequence ID" value="TraesLDM5D03G03187390.1.CDS1"/>
    <property type="gene ID" value="TraesLDM5D03G03187390"/>
</dbReference>
<dbReference type="Gramene" id="TraesMAC5D03G03181210.1">
    <property type="protein sequence ID" value="TraesMAC5D03G03181210.1.CDS1"/>
    <property type="gene ID" value="TraesMAC5D03G03181210"/>
</dbReference>
<dbReference type="Gramene" id="TraesNOR5D03G03212100.1">
    <property type="protein sequence ID" value="TraesNOR5D03G03212100.1.CDS1"/>
    <property type="gene ID" value="TraesNOR5D03G03212100"/>
</dbReference>
<dbReference type="Gramene" id="TraesSYM5D03G03123030.1">
    <property type="protein sequence ID" value="TraesSYM5D03G03123030.1.CDS1"/>
    <property type="gene ID" value="TraesSYM5D03G03123030"/>
</dbReference>
<reference evidence="2" key="1">
    <citation type="submission" date="2018-08" db="EMBL/GenBank/DDBJ databases">
        <authorList>
            <person name="Rossello M."/>
        </authorList>
    </citation>
    <scope>NUCLEOTIDE SEQUENCE [LARGE SCALE GENOMIC DNA]</scope>
    <source>
        <strain evidence="2">cv. Chinese Spring</strain>
    </source>
</reference>
<dbReference type="Gramene" id="TraesCS5D03G0887300.1">
    <property type="protein sequence ID" value="TraesCS5D03G0887300.1.CDS1"/>
    <property type="gene ID" value="TraesCS5D03G0887300"/>
</dbReference>
<dbReference type="Gramene" id="TraesRN5D0100931800.1">
    <property type="protein sequence ID" value="TraesRN5D0100931800.1"/>
    <property type="gene ID" value="TraesRN5D0100931800"/>
</dbReference>
<dbReference type="Gramene" id="TraesCAD_scaffold_089797_01G000100.1">
    <property type="protein sequence ID" value="TraesCAD_scaffold_089797_01G000100.1"/>
    <property type="gene ID" value="TraesCAD_scaffold_089797_01G000100"/>
</dbReference>
<dbReference type="SMR" id="A0A3B6MXW1"/>
<accession>A0A3B6MXW1</accession>
<dbReference type="Gramene" id="TraesPARA_EIv1.0_1853870.1">
    <property type="protein sequence ID" value="TraesPARA_EIv1.0_1853870.1.CDS1"/>
    <property type="gene ID" value="TraesPARA_EIv1.0_1853870"/>
</dbReference>
<dbReference type="Gramene" id="TraesCLE_scaffold_085582_01G000100.1">
    <property type="protein sequence ID" value="TraesCLE_scaffold_085582_01G000100.1"/>
    <property type="gene ID" value="TraesCLE_scaffold_085582_01G000100"/>
</dbReference>
<dbReference type="AlphaFoldDB" id="A0A3B6MXW1"/>
<dbReference type="Gramene" id="TraesJAG5D03G03179770.1">
    <property type="protein sequence ID" value="TraesJAG5D03G03179770.1.CDS1"/>
    <property type="gene ID" value="TraesJAG5D03G03179770"/>
</dbReference>
<dbReference type="Gramene" id="TraesROB_scaffold_078169_01G000100.1">
    <property type="protein sequence ID" value="TraesROB_scaffold_078169_01G000100.1"/>
    <property type="gene ID" value="TraesROB_scaffold_078169_01G000100"/>
</dbReference>
<protein>
    <submittedName>
        <fullName evidence="2">Uncharacterized protein</fullName>
    </submittedName>
</protein>
<dbReference type="Gramene" id="TraesLAC5D03G03138310.1">
    <property type="protein sequence ID" value="TraesLAC5D03G03138310.1.CDS1"/>
    <property type="gene ID" value="TraesLAC5D03G03138310"/>
</dbReference>
<dbReference type="Proteomes" id="UP000019116">
    <property type="component" value="Chromosome 5D"/>
</dbReference>
<feature type="region of interest" description="Disordered" evidence="1">
    <location>
        <begin position="80"/>
        <end position="120"/>
    </location>
</feature>
<dbReference type="Gramene" id="TraesSTA5D03G03173430.1">
    <property type="protein sequence ID" value="TraesSTA5D03G03173430.1.CDS1"/>
    <property type="gene ID" value="TraesSTA5D03G03173430"/>
</dbReference>
<organism evidence="2">
    <name type="scientific">Triticum aestivum</name>
    <name type="common">Wheat</name>
    <dbReference type="NCBI Taxonomy" id="4565"/>
    <lineage>
        <taxon>Eukaryota</taxon>
        <taxon>Viridiplantae</taxon>
        <taxon>Streptophyta</taxon>
        <taxon>Embryophyta</taxon>
        <taxon>Tracheophyta</taxon>
        <taxon>Spermatophyta</taxon>
        <taxon>Magnoliopsida</taxon>
        <taxon>Liliopsida</taxon>
        <taxon>Poales</taxon>
        <taxon>Poaceae</taxon>
        <taxon>BOP clade</taxon>
        <taxon>Pooideae</taxon>
        <taxon>Triticodae</taxon>
        <taxon>Triticeae</taxon>
        <taxon>Triticinae</taxon>
        <taxon>Triticum</taxon>
    </lineage>
</organism>
<keyword evidence="3" id="KW-1185">Reference proteome</keyword>
<evidence type="ECO:0000313" key="3">
    <source>
        <dbReference type="Proteomes" id="UP000019116"/>
    </source>
</evidence>
<evidence type="ECO:0000313" key="2">
    <source>
        <dbReference type="EnsemblPlants" id="TraesCS5D02G397500.1.cds1"/>
    </source>
</evidence>
<proteinExistence type="predicted"/>
<reference evidence="2" key="2">
    <citation type="submission" date="2018-10" db="UniProtKB">
        <authorList>
            <consortium name="EnsemblPlants"/>
        </authorList>
    </citation>
    <scope>IDENTIFICATION</scope>
</reference>
<evidence type="ECO:0000256" key="1">
    <source>
        <dbReference type="SAM" id="MobiDB-lite"/>
    </source>
</evidence>
<dbReference type="EnsemblPlants" id="TraesCS5D02G397500.1">
    <property type="protein sequence ID" value="TraesCS5D02G397500.1.cds1"/>
    <property type="gene ID" value="TraesCS5D02G397500"/>
</dbReference>
<feature type="compositionally biased region" description="Acidic residues" evidence="1">
    <location>
        <begin position="89"/>
        <end position="98"/>
    </location>
</feature>
<dbReference type="Gramene" id="TraesCS5D02G397500.1">
    <property type="protein sequence ID" value="TraesCS5D02G397500.1.cds1"/>
    <property type="gene ID" value="TraesCS5D02G397500"/>
</dbReference>